<gene>
    <name evidence="3" type="ORF">VLY81_02365</name>
</gene>
<protein>
    <submittedName>
        <fullName evidence="3">Tripartite tricarboxylate transporter permease</fullName>
    </submittedName>
</protein>
<evidence type="ECO:0000259" key="2">
    <source>
        <dbReference type="Pfam" id="PF01970"/>
    </source>
</evidence>
<keyword evidence="1" id="KW-0812">Transmembrane</keyword>
<evidence type="ECO:0000256" key="1">
    <source>
        <dbReference type="SAM" id="Phobius"/>
    </source>
</evidence>
<feature type="domain" description="DUF112" evidence="2">
    <location>
        <begin position="18"/>
        <end position="437"/>
    </location>
</feature>
<feature type="transmembrane region" description="Helical" evidence="1">
    <location>
        <begin position="429"/>
        <end position="447"/>
    </location>
</feature>
<proteinExistence type="predicted"/>
<dbReference type="EMBL" id="CP141614">
    <property type="protein sequence ID" value="WRP15040.1"/>
    <property type="molecule type" value="Genomic_DNA"/>
</dbReference>
<reference evidence="4" key="1">
    <citation type="submission" date="2023-12" db="EMBL/GenBank/DDBJ databases">
        <title>Novel isolates from deep terrestrial aquifers shed light on the physiology and ecology of the class Limnochordia.</title>
        <authorList>
            <person name="Karnachuk O.V."/>
            <person name="Lukina A.P."/>
            <person name="Avakyan M.R."/>
            <person name="Kadnikov V."/>
            <person name="Begmatov S."/>
            <person name="Beletsky A.V."/>
            <person name="Mardanov A.V."/>
            <person name="Ravin N.V."/>
        </authorList>
    </citation>
    <scope>NUCLEOTIDE SEQUENCE [LARGE SCALE GENOMIC DNA]</scope>
    <source>
        <strain evidence="4">LN</strain>
    </source>
</reference>
<dbReference type="PANTHER" id="PTHR35342">
    <property type="entry name" value="TRICARBOXYLIC TRANSPORT PROTEIN"/>
    <property type="match status" value="1"/>
</dbReference>
<accession>A0ABZ1BQF4</accession>
<keyword evidence="1" id="KW-0472">Membrane</keyword>
<dbReference type="InterPro" id="IPR002823">
    <property type="entry name" value="DUF112_TM"/>
</dbReference>
<feature type="transmembrane region" description="Helical" evidence="1">
    <location>
        <begin position="116"/>
        <end position="138"/>
    </location>
</feature>
<feature type="transmembrane region" description="Helical" evidence="1">
    <location>
        <begin position="387"/>
        <end position="408"/>
    </location>
</feature>
<dbReference type="RefSeq" id="WP_324669429.1">
    <property type="nucleotide sequence ID" value="NZ_CP141614.1"/>
</dbReference>
<feature type="transmembrane region" description="Helical" evidence="1">
    <location>
        <begin position="59"/>
        <end position="79"/>
    </location>
</feature>
<organism evidence="3 4">
    <name type="scientific">Geochorda subterranea</name>
    <dbReference type="NCBI Taxonomy" id="3109564"/>
    <lineage>
        <taxon>Bacteria</taxon>
        <taxon>Bacillati</taxon>
        <taxon>Bacillota</taxon>
        <taxon>Limnochordia</taxon>
        <taxon>Limnochordales</taxon>
        <taxon>Geochordaceae</taxon>
        <taxon>Geochorda</taxon>
    </lineage>
</organism>
<feature type="transmembrane region" description="Helical" evidence="1">
    <location>
        <begin position="467"/>
        <end position="489"/>
    </location>
</feature>
<feature type="transmembrane region" description="Helical" evidence="1">
    <location>
        <begin position="359"/>
        <end position="381"/>
    </location>
</feature>
<dbReference type="Proteomes" id="UP001333102">
    <property type="component" value="Chromosome"/>
</dbReference>
<feature type="transmembrane region" description="Helical" evidence="1">
    <location>
        <begin position="20"/>
        <end position="47"/>
    </location>
</feature>
<sequence length="509" mass="52944">MESAILAALMDMLSPSILGAIVAGVVAGFFVGLLPGLQANLGIALLLPVTFGMEPAAGLAMLCALYTSAIYAGSIPAILLRTPGTSASAATAIDGYELTEQGRAVTALRTSTMASVAGGFVSGVALLLVAPPLSLLSLRFGPPEYFLLALFGLTSVASVSSGSLLKGLIAATVGLLLGTVGMETSSGFSRFTFRIPELQSGISFVPVMIGLFGLSEVLAMSRRSAEEGRQVARVLERWRWMPTRQEVSRLKGAILRSSLIGTLTGILPGAGADIGSWVAYTVGRRLSRHPERFGRGSEEAVACSESANNAVTGGTLIPLLTLGIPGSASAAVLLGGLMIHGLTPGRELFTRYAEMTYTVMFAFLVANLVMGAMGMLAARYLVNVTLLPRSVLAPVVAVLCVVGSYSLGNNLFDVWVMTLSGIAGYFMRVHGYSAAALALGLILGPMAERGFRQSLTLARGELLPYILSRPLSMVLIGLIVAFLVIPLILHGKKDAPADVAVQGAPGDTR</sequence>
<dbReference type="PANTHER" id="PTHR35342:SF5">
    <property type="entry name" value="TRICARBOXYLIC TRANSPORT PROTEIN"/>
    <property type="match status" value="1"/>
</dbReference>
<evidence type="ECO:0000313" key="3">
    <source>
        <dbReference type="EMBL" id="WRP15040.1"/>
    </source>
</evidence>
<feature type="transmembrane region" description="Helical" evidence="1">
    <location>
        <begin position="316"/>
        <end position="339"/>
    </location>
</feature>
<name>A0ABZ1BQF4_9FIRM</name>
<evidence type="ECO:0000313" key="4">
    <source>
        <dbReference type="Proteomes" id="UP001333102"/>
    </source>
</evidence>
<keyword evidence="1" id="KW-1133">Transmembrane helix</keyword>
<keyword evidence="4" id="KW-1185">Reference proteome</keyword>
<feature type="transmembrane region" description="Helical" evidence="1">
    <location>
        <begin position="198"/>
        <end position="219"/>
    </location>
</feature>
<feature type="transmembrane region" description="Helical" evidence="1">
    <location>
        <begin position="145"/>
        <end position="178"/>
    </location>
</feature>
<dbReference type="Pfam" id="PF01970">
    <property type="entry name" value="TctA"/>
    <property type="match status" value="1"/>
</dbReference>